<dbReference type="eggNOG" id="ENOG502SG6V">
    <property type="taxonomic scope" value="Eukaryota"/>
</dbReference>
<gene>
    <name evidence="2" type="ORF">VDBG_09463</name>
</gene>
<evidence type="ECO:0000256" key="1">
    <source>
        <dbReference type="SAM" id="MobiDB-lite"/>
    </source>
</evidence>
<evidence type="ECO:0000313" key="3">
    <source>
        <dbReference type="Proteomes" id="UP000008698"/>
    </source>
</evidence>
<sequence length="113" mass="12283">MAQLIGLGPKAASRDEKPKRRRRRPVWPVPTSTLSVPGRIVVLRSGRPEAEGTRRSVEARLDEGVVAHITTDEQLRSVVWGDPVAHSMRLYAGRVETLAVGAVLGRRGGPGED</sequence>
<evidence type="ECO:0000313" key="2">
    <source>
        <dbReference type="EMBL" id="EEY23353.1"/>
    </source>
</evidence>
<name>C9SXG3_VERA1</name>
<organism evidence="3">
    <name type="scientific">Verticillium alfalfae (strain VaMs.102 / ATCC MYA-4576 / FGSC 10136)</name>
    <name type="common">Verticillium wilt of alfalfa</name>
    <name type="synonym">Verticillium albo-atrum</name>
    <dbReference type="NCBI Taxonomy" id="526221"/>
    <lineage>
        <taxon>Eukaryota</taxon>
        <taxon>Fungi</taxon>
        <taxon>Dikarya</taxon>
        <taxon>Ascomycota</taxon>
        <taxon>Pezizomycotina</taxon>
        <taxon>Sordariomycetes</taxon>
        <taxon>Hypocreomycetidae</taxon>
        <taxon>Glomerellales</taxon>
        <taxon>Plectosphaerellaceae</taxon>
        <taxon>Verticillium</taxon>
    </lineage>
</organism>
<accession>C9SXG3</accession>
<dbReference type="OrthoDB" id="438440at2759"/>
<proteinExistence type="predicted"/>
<dbReference type="RefSeq" id="XP_003000268.1">
    <property type="nucleotide sequence ID" value="XM_003000222.1"/>
</dbReference>
<dbReference type="Proteomes" id="UP000008698">
    <property type="component" value="Unassembled WGS sequence"/>
</dbReference>
<dbReference type="EMBL" id="DS985228">
    <property type="protein sequence ID" value="EEY23353.1"/>
    <property type="molecule type" value="Genomic_DNA"/>
</dbReference>
<feature type="region of interest" description="Disordered" evidence="1">
    <location>
        <begin position="1"/>
        <end position="31"/>
    </location>
</feature>
<keyword evidence="3" id="KW-1185">Reference proteome</keyword>
<reference evidence="3" key="1">
    <citation type="journal article" date="2011" name="PLoS Pathog.">
        <title>Comparative genomics yields insights into niche adaptation of plant vascular wilt pathogens.</title>
        <authorList>
            <person name="Klosterman S.J."/>
            <person name="Subbarao K.V."/>
            <person name="Kang S."/>
            <person name="Veronese P."/>
            <person name="Gold S.E."/>
            <person name="Thomma B.P.H.J."/>
            <person name="Chen Z."/>
            <person name="Henrissat B."/>
            <person name="Lee Y.-H."/>
            <person name="Park J."/>
            <person name="Garcia-Pedrajas M.D."/>
            <person name="Barbara D.J."/>
            <person name="Anchieta A."/>
            <person name="de Jonge R."/>
            <person name="Santhanam P."/>
            <person name="Maruthachalam K."/>
            <person name="Atallah Z."/>
            <person name="Amyotte S.G."/>
            <person name="Paz Z."/>
            <person name="Inderbitzin P."/>
            <person name="Hayes R.J."/>
            <person name="Heiman D.I."/>
            <person name="Young S."/>
            <person name="Zeng Q."/>
            <person name="Engels R."/>
            <person name="Galagan J."/>
            <person name="Cuomo C.A."/>
            <person name="Dobinson K.F."/>
            <person name="Ma L.-J."/>
        </authorList>
    </citation>
    <scope>NUCLEOTIDE SEQUENCE [LARGE SCALE GENOMIC DNA]</scope>
    <source>
        <strain evidence="3">VaMs.102 / ATCC MYA-4576 / FGSC 10136</strain>
    </source>
</reference>
<protein>
    <submittedName>
        <fullName evidence="2">Predicted protein</fullName>
    </submittedName>
</protein>
<dbReference type="KEGG" id="val:VDBG_09463"/>
<dbReference type="AlphaFoldDB" id="C9SXG3"/>
<dbReference type="GeneID" id="9527968"/>
<dbReference type="HOGENOM" id="CLU_2135427_0_0_1"/>